<dbReference type="PANTHER" id="PTHR46401">
    <property type="entry name" value="GLYCOSYLTRANSFERASE WBBK-RELATED"/>
    <property type="match status" value="1"/>
</dbReference>
<protein>
    <submittedName>
        <fullName evidence="2">Glycosyltransferase involved in cell wall bisynthesis</fullName>
    </submittedName>
</protein>
<dbReference type="PANTHER" id="PTHR46401:SF2">
    <property type="entry name" value="GLYCOSYLTRANSFERASE WBBK-RELATED"/>
    <property type="match status" value="1"/>
</dbReference>
<proteinExistence type="predicted"/>
<reference evidence="2 3" key="1">
    <citation type="submission" date="2017-05" db="EMBL/GenBank/DDBJ databases">
        <authorList>
            <person name="Varghese N."/>
            <person name="Submissions S."/>
        </authorList>
    </citation>
    <scope>NUCLEOTIDE SEQUENCE [LARGE SCALE GENOMIC DNA]</scope>
    <source>
        <strain evidence="2 3">DSM 21985</strain>
    </source>
</reference>
<name>A0A521DFU1_9BACT</name>
<keyword evidence="1 2" id="KW-0808">Transferase</keyword>
<evidence type="ECO:0000313" key="2">
    <source>
        <dbReference type="EMBL" id="SMO70573.1"/>
    </source>
</evidence>
<dbReference type="Pfam" id="PF13692">
    <property type="entry name" value="Glyco_trans_1_4"/>
    <property type="match status" value="1"/>
</dbReference>
<dbReference type="GO" id="GO:0016757">
    <property type="term" value="F:glycosyltransferase activity"/>
    <property type="evidence" value="ECO:0007669"/>
    <property type="project" value="TreeGrafter"/>
</dbReference>
<evidence type="ECO:0000256" key="1">
    <source>
        <dbReference type="ARBA" id="ARBA00022679"/>
    </source>
</evidence>
<keyword evidence="3" id="KW-1185">Reference proteome</keyword>
<sequence>MTILMISPRIPAPPQDGGALYVYNTIKGLHQRGHYIELASFNSNLHTQAPDQLETYASVNHLDINFKSYGLAAFIKSLISGKPVQIVHRMDRSVMSEILDKSNLENLDVILLEGIHTAWFIELLRNKFPEKKIILRESNVEYLLLKRNAKREANPVKKVLLYHQATMMKKFEAEALQKVDAFTAISEYDRQLLSALVPKKKSAAIYPSIEIPEIRGLERDPYKMLMFADWNWQPNIQGLEWFLKEVWPPLKKAQPKVSLTVCGKGMPDSLLSIFNNDTQLHYKGFVEDLEEFKQRCGVMLAPLFSGSGIKLKIMESLASGLPVITTNSGAEGIPGLKENAHYLKANNAEDFLQKINKLLNDCSLQKTLSTQGRTLVKRNFSYKAQSQKLESFIQKVINSPNS</sequence>
<evidence type="ECO:0000313" key="3">
    <source>
        <dbReference type="Proteomes" id="UP000317557"/>
    </source>
</evidence>
<accession>A0A521DFU1</accession>
<dbReference type="AlphaFoldDB" id="A0A521DFU1"/>
<dbReference type="Proteomes" id="UP000317557">
    <property type="component" value="Unassembled WGS sequence"/>
</dbReference>
<dbReference type="GO" id="GO:0009103">
    <property type="term" value="P:lipopolysaccharide biosynthetic process"/>
    <property type="evidence" value="ECO:0007669"/>
    <property type="project" value="TreeGrafter"/>
</dbReference>
<dbReference type="EMBL" id="FXTP01000008">
    <property type="protein sequence ID" value="SMO70573.1"/>
    <property type="molecule type" value="Genomic_DNA"/>
</dbReference>
<gene>
    <name evidence="2" type="ORF">SAMN06265219_108154</name>
</gene>
<organism evidence="2 3">
    <name type="scientific">Gracilimonas mengyeensis</name>
    <dbReference type="NCBI Taxonomy" id="1302730"/>
    <lineage>
        <taxon>Bacteria</taxon>
        <taxon>Pseudomonadati</taxon>
        <taxon>Balneolota</taxon>
        <taxon>Balneolia</taxon>
        <taxon>Balneolales</taxon>
        <taxon>Balneolaceae</taxon>
        <taxon>Gracilimonas</taxon>
    </lineage>
</organism>
<dbReference type="Gene3D" id="3.40.50.2000">
    <property type="entry name" value="Glycogen Phosphorylase B"/>
    <property type="match status" value="2"/>
</dbReference>
<dbReference type="SUPFAM" id="SSF53756">
    <property type="entry name" value="UDP-Glycosyltransferase/glycogen phosphorylase"/>
    <property type="match status" value="1"/>
</dbReference>
<dbReference type="CDD" id="cd03801">
    <property type="entry name" value="GT4_PimA-like"/>
    <property type="match status" value="1"/>
</dbReference>
<dbReference type="OrthoDB" id="9807209at2"/>